<dbReference type="OrthoDB" id="1743443at2759"/>
<evidence type="ECO:0000259" key="1">
    <source>
        <dbReference type="Pfam" id="PF24924"/>
    </source>
</evidence>
<proteinExistence type="predicted"/>
<dbReference type="InterPro" id="IPR056647">
    <property type="entry name" value="DUF7745"/>
</dbReference>
<feature type="domain" description="DUF7745" evidence="1">
    <location>
        <begin position="106"/>
        <end position="207"/>
    </location>
</feature>
<accession>A0A371F452</accession>
<dbReference type="EMBL" id="QJKJ01010684">
    <property type="protein sequence ID" value="RDX73025.1"/>
    <property type="molecule type" value="Genomic_DNA"/>
</dbReference>
<protein>
    <recommendedName>
        <fullName evidence="1">DUF7745 domain-containing protein</fullName>
    </recommendedName>
</protein>
<evidence type="ECO:0000313" key="3">
    <source>
        <dbReference type="Proteomes" id="UP000257109"/>
    </source>
</evidence>
<keyword evidence="3" id="KW-1185">Reference proteome</keyword>
<organism evidence="2 3">
    <name type="scientific">Mucuna pruriens</name>
    <name type="common">Velvet bean</name>
    <name type="synonym">Dolichos pruriens</name>
    <dbReference type="NCBI Taxonomy" id="157652"/>
    <lineage>
        <taxon>Eukaryota</taxon>
        <taxon>Viridiplantae</taxon>
        <taxon>Streptophyta</taxon>
        <taxon>Embryophyta</taxon>
        <taxon>Tracheophyta</taxon>
        <taxon>Spermatophyta</taxon>
        <taxon>Magnoliopsida</taxon>
        <taxon>eudicotyledons</taxon>
        <taxon>Gunneridae</taxon>
        <taxon>Pentapetalae</taxon>
        <taxon>rosids</taxon>
        <taxon>fabids</taxon>
        <taxon>Fabales</taxon>
        <taxon>Fabaceae</taxon>
        <taxon>Papilionoideae</taxon>
        <taxon>50 kb inversion clade</taxon>
        <taxon>NPAAA clade</taxon>
        <taxon>indigoferoid/millettioid clade</taxon>
        <taxon>Phaseoleae</taxon>
        <taxon>Mucuna</taxon>
    </lineage>
</organism>
<comment type="caution">
    <text evidence="2">The sequence shown here is derived from an EMBL/GenBank/DDBJ whole genome shotgun (WGS) entry which is preliminary data.</text>
</comment>
<dbReference type="PANTHER" id="PTHR48201">
    <property type="entry name" value="PROTEIN, PUTATIVE-RELATED"/>
    <property type="match status" value="1"/>
</dbReference>
<reference evidence="2" key="1">
    <citation type="submission" date="2018-05" db="EMBL/GenBank/DDBJ databases">
        <title>Draft genome of Mucuna pruriens seed.</title>
        <authorList>
            <person name="Nnadi N.E."/>
            <person name="Vos R."/>
            <person name="Hasami M.H."/>
            <person name="Devisetty U.K."/>
            <person name="Aguiy J.C."/>
        </authorList>
    </citation>
    <scope>NUCLEOTIDE SEQUENCE [LARGE SCALE GENOMIC DNA]</scope>
    <source>
        <strain evidence="2">JCA_2017</strain>
    </source>
</reference>
<evidence type="ECO:0000313" key="2">
    <source>
        <dbReference type="EMBL" id="RDX73025.1"/>
    </source>
</evidence>
<dbReference type="Pfam" id="PF24924">
    <property type="entry name" value="DUF7745"/>
    <property type="match status" value="1"/>
</dbReference>
<name>A0A371F452_MUCPR</name>
<dbReference type="AlphaFoldDB" id="A0A371F452"/>
<sequence length="208" mass="24207">MGRHLRTIDKLPQDVSSPQRDLGRVRWGLHWGNLPKARVKPWLNDLHELAQSLSPQLLGRGMYEGHLPHTDFEKVLFPDLNMEGDICHHVLKLQPIPTKTPDVQYLRQWVSQLKGQWRRTFERKYSNLLGLVSGEVQFTALSVLTQYCDPPFRCFTFKDFQLALTLEEYGRLLGIPLEKSPPYLYRGHYFSWASVAKLLKVHESEVSK</sequence>
<dbReference type="Proteomes" id="UP000257109">
    <property type="component" value="Unassembled WGS sequence"/>
</dbReference>
<gene>
    <name evidence="2" type="ORF">CR513_47428</name>
</gene>
<feature type="non-terminal residue" evidence="2">
    <location>
        <position position="1"/>
    </location>
</feature>
<dbReference type="PANTHER" id="PTHR48201:SF12">
    <property type="entry name" value="AMINOTRANSFERASE-LIKE PLANT MOBILE DOMAIN-CONTAINING PROTEIN"/>
    <property type="match status" value="1"/>
</dbReference>